<dbReference type="AlphaFoldDB" id="A0A2P2P122"/>
<accession>A0A2P2P122</accession>
<dbReference type="EMBL" id="GGEC01067951">
    <property type="protein sequence ID" value="MBX48435.1"/>
    <property type="molecule type" value="Transcribed_RNA"/>
</dbReference>
<evidence type="ECO:0000313" key="2">
    <source>
        <dbReference type="EMBL" id="MBX48435.1"/>
    </source>
</evidence>
<reference evidence="2" key="1">
    <citation type="submission" date="2018-02" db="EMBL/GenBank/DDBJ databases">
        <title>Rhizophora mucronata_Transcriptome.</title>
        <authorList>
            <person name="Meera S.P."/>
            <person name="Sreeshan A."/>
            <person name="Augustine A."/>
        </authorList>
    </citation>
    <scope>NUCLEOTIDE SEQUENCE</scope>
    <source>
        <tissue evidence="2">Leaf</tissue>
    </source>
</reference>
<name>A0A2P2P122_RHIMU</name>
<organism evidence="2">
    <name type="scientific">Rhizophora mucronata</name>
    <name type="common">Asiatic mangrove</name>
    <dbReference type="NCBI Taxonomy" id="61149"/>
    <lineage>
        <taxon>Eukaryota</taxon>
        <taxon>Viridiplantae</taxon>
        <taxon>Streptophyta</taxon>
        <taxon>Embryophyta</taxon>
        <taxon>Tracheophyta</taxon>
        <taxon>Spermatophyta</taxon>
        <taxon>Magnoliopsida</taxon>
        <taxon>eudicotyledons</taxon>
        <taxon>Gunneridae</taxon>
        <taxon>Pentapetalae</taxon>
        <taxon>rosids</taxon>
        <taxon>fabids</taxon>
        <taxon>Malpighiales</taxon>
        <taxon>Rhizophoraceae</taxon>
        <taxon>Rhizophora</taxon>
    </lineage>
</organism>
<evidence type="ECO:0000256" key="1">
    <source>
        <dbReference type="SAM" id="MobiDB-lite"/>
    </source>
</evidence>
<proteinExistence type="predicted"/>
<feature type="region of interest" description="Disordered" evidence="1">
    <location>
        <begin position="1"/>
        <end position="30"/>
    </location>
</feature>
<sequence>MASMLHGNQTAQNTDTFTSLPLSSPSRSAT</sequence>
<protein>
    <submittedName>
        <fullName evidence="2">Pentatricopeptide repeat-containing protein</fullName>
    </submittedName>
</protein>